<keyword evidence="8" id="KW-1185">Reference proteome</keyword>
<dbReference type="FunFam" id="1.10.20.10:FF:000023">
    <property type="entry name" value="transcription initiation protein SPT3 homolog"/>
    <property type="match status" value="1"/>
</dbReference>
<gene>
    <name evidence="7" type="ORF">OCTVUL_1B017685</name>
</gene>
<keyword evidence="3" id="KW-0010">Activator</keyword>
<dbReference type="GO" id="GO:0006357">
    <property type="term" value="P:regulation of transcription by RNA polymerase II"/>
    <property type="evidence" value="ECO:0007669"/>
    <property type="project" value="UniProtKB-ARBA"/>
</dbReference>
<dbReference type="GO" id="GO:0005634">
    <property type="term" value="C:nucleus"/>
    <property type="evidence" value="ECO:0007669"/>
    <property type="project" value="UniProtKB-SubCell"/>
</dbReference>
<dbReference type="GO" id="GO:0046982">
    <property type="term" value="F:protein heterodimerization activity"/>
    <property type="evidence" value="ECO:0007669"/>
    <property type="project" value="InterPro"/>
</dbReference>
<dbReference type="PANTHER" id="PTHR11380:SF16">
    <property type="entry name" value="TRANSCRIPTION INITIATION PROTEIN SPT3 HOMOLOG"/>
    <property type="match status" value="1"/>
</dbReference>
<dbReference type="AlphaFoldDB" id="A0AA36BWZ5"/>
<reference evidence="7" key="1">
    <citation type="submission" date="2023-08" db="EMBL/GenBank/DDBJ databases">
        <authorList>
            <person name="Alioto T."/>
            <person name="Alioto T."/>
            <person name="Gomez Garrido J."/>
        </authorList>
    </citation>
    <scope>NUCLEOTIDE SEQUENCE</scope>
</reference>
<dbReference type="CDD" id="cd07978">
    <property type="entry name" value="HFD_TAF13"/>
    <property type="match status" value="1"/>
</dbReference>
<keyword evidence="4" id="KW-0804">Transcription</keyword>
<protein>
    <submittedName>
        <fullName evidence="7">Initiation SPT3 homolog isoform X1</fullName>
    </submittedName>
</protein>
<dbReference type="PANTHER" id="PTHR11380">
    <property type="entry name" value="TRANSCRIPTION INITIATION FACTOR TFIID/SUPT3-RELATED"/>
    <property type="match status" value="1"/>
</dbReference>
<comment type="subcellular location">
    <subcellularLocation>
        <location evidence="1">Nucleus</location>
    </subcellularLocation>
</comment>
<dbReference type="SUPFAM" id="SSF47113">
    <property type="entry name" value="Histone-fold"/>
    <property type="match status" value="1"/>
</dbReference>
<dbReference type="Gene3D" id="1.10.20.10">
    <property type="entry name" value="Histone, subunit A"/>
    <property type="match status" value="1"/>
</dbReference>
<evidence type="ECO:0000256" key="4">
    <source>
        <dbReference type="ARBA" id="ARBA00023163"/>
    </source>
</evidence>
<keyword evidence="5" id="KW-0539">Nucleus</keyword>
<dbReference type="Pfam" id="PF02269">
    <property type="entry name" value="TFIID-18kDa"/>
    <property type="match status" value="1"/>
</dbReference>
<accession>A0AA36BWZ5</accession>
<dbReference type="GO" id="GO:0000124">
    <property type="term" value="C:SAGA complex"/>
    <property type="evidence" value="ECO:0007669"/>
    <property type="project" value="UniProtKB-ARBA"/>
</dbReference>
<dbReference type="InterPro" id="IPR009072">
    <property type="entry name" value="Histone-fold"/>
</dbReference>
<proteinExistence type="inferred from homology"/>
<dbReference type="Proteomes" id="UP001162480">
    <property type="component" value="Chromosome 27"/>
</dbReference>
<organism evidence="7 8">
    <name type="scientific">Octopus vulgaris</name>
    <name type="common">Common octopus</name>
    <dbReference type="NCBI Taxonomy" id="6645"/>
    <lineage>
        <taxon>Eukaryota</taxon>
        <taxon>Metazoa</taxon>
        <taxon>Spiralia</taxon>
        <taxon>Lophotrochozoa</taxon>
        <taxon>Mollusca</taxon>
        <taxon>Cephalopoda</taxon>
        <taxon>Coleoidea</taxon>
        <taxon>Octopodiformes</taxon>
        <taxon>Octopoda</taxon>
        <taxon>Incirrata</taxon>
        <taxon>Octopodidae</taxon>
        <taxon>Octopus</taxon>
    </lineage>
</organism>
<evidence type="ECO:0000256" key="1">
    <source>
        <dbReference type="ARBA" id="ARBA00004123"/>
    </source>
</evidence>
<dbReference type="EMBL" id="OX597840">
    <property type="protein sequence ID" value="CAI9742186.1"/>
    <property type="molecule type" value="Genomic_DNA"/>
</dbReference>
<evidence type="ECO:0000256" key="3">
    <source>
        <dbReference type="ARBA" id="ARBA00023159"/>
    </source>
</evidence>
<keyword evidence="2" id="KW-0805">Transcription regulation</keyword>
<dbReference type="GO" id="GO:0003713">
    <property type="term" value="F:transcription coactivator activity"/>
    <property type="evidence" value="ECO:0007669"/>
    <property type="project" value="TreeGrafter"/>
</dbReference>
<evidence type="ECO:0000256" key="5">
    <source>
        <dbReference type="ARBA" id="ARBA00023242"/>
    </source>
</evidence>
<sequence length="369" mass="41878">MEAKMCSKDVHNLPMSPTAGAKVTPSQWFTCEIQQMMHGFGDCRKPLHESAALLQEIVHSQMVFLLYQASEMAAKRNGRFISLEDFLFLLRKDKVKLRRLLRYMKMKDLKSSSLRGTGFEEDEQSEAFLEKQGQPPQKKRHKMCYDFISSFDQTGELLMLFDDDSMDEVKQDRLVRAELLSRHMDPQQYREFCESRQVNFSRKYKSQRFKDWLMSGVCVEPKPNPLALEMFSYLAYETIAQLMDLALIVQREAMGSSADPMVKHIGGSADPLVKNIPNTCNFYEPFQENIINNSGSGCQPSGQTGTKGTGLVSPNQNVPANQLELQTFQAITPADIREALRRYSEMPGPFSGAVKRVAGSSPRNVLLCL</sequence>
<evidence type="ECO:0000313" key="7">
    <source>
        <dbReference type="EMBL" id="CAI9742186.1"/>
    </source>
</evidence>
<name>A0AA36BWZ5_OCTVU</name>
<comment type="similarity">
    <text evidence="6">Belongs to the SPT3 family.</text>
</comment>
<dbReference type="InterPro" id="IPR003195">
    <property type="entry name" value="TFIID_TAF13"/>
</dbReference>
<dbReference type="GO" id="GO:0006366">
    <property type="term" value="P:transcription by RNA polymerase II"/>
    <property type="evidence" value="ECO:0007669"/>
    <property type="project" value="InterPro"/>
</dbReference>
<evidence type="ECO:0000256" key="6">
    <source>
        <dbReference type="ARBA" id="ARBA00061274"/>
    </source>
</evidence>
<evidence type="ECO:0000256" key="2">
    <source>
        <dbReference type="ARBA" id="ARBA00023015"/>
    </source>
</evidence>
<evidence type="ECO:0000313" key="8">
    <source>
        <dbReference type="Proteomes" id="UP001162480"/>
    </source>
</evidence>